<dbReference type="Gene3D" id="3.80.10.10">
    <property type="entry name" value="Ribonuclease Inhibitor"/>
    <property type="match status" value="2"/>
</dbReference>
<dbReference type="Gene3D" id="3.30.200.20">
    <property type="entry name" value="Phosphorylase Kinase, domain 1"/>
    <property type="match status" value="1"/>
</dbReference>
<dbReference type="FunFam" id="3.80.10.10:FF:000129">
    <property type="entry name" value="Leucine-rich repeat receptor-like kinase"/>
    <property type="match status" value="1"/>
</dbReference>
<dbReference type="AlphaFoldDB" id="A0ABD1V5T7"/>
<gene>
    <name evidence="12" type="ORF">Adt_06033</name>
</gene>
<dbReference type="Pfam" id="PF00560">
    <property type="entry name" value="LRR_1"/>
    <property type="match status" value="3"/>
</dbReference>
<dbReference type="Pfam" id="PF00069">
    <property type="entry name" value="Pkinase"/>
    <property type="match status" value="1"/>
</dbReference>
<keyword evidence="6 10" id="KW-1133">Transmembrane helix</keyword>
<evidence type="ECO:0000256" key="10">
    <source>
        <dbReference type="SAM" id="Phobius"/>
    </source>
</evidence>
<evidence type="ECO:0000256" key="5">
    <source>
        <dbReference type="ARBA" id="ARBA00022737"/>
    </source>
</evidence>
<keyword evidence="3 10" id="KW-0812">Transmembrane</keyword>
<accession>A0ABD1V5T7</accession>
<keyword evidence="8" id="KW-0325">Glycoprotein</keyword>
<dbReference type="InterPro" id="IPR013210">
    <property type="entry name" value="LRR_N_plant-typ"/>
</dbReference>
<evidence type="ECO:0000256" key="1">
    <source>
        <dbReference type="ARBA" id="ARBA00004167"/>
    </source>
</evidence>
<reference evidence="13" key="1">
    <citation type="submission" date="2024-07" db="EMBL/GenBank/DDBJ databases">
        <title>Two chromosome-level genome assemblies of Korean endemic species Abeliophyllum distichum and Forsythia ovata (Oleaceae).</title>
        <authorList>
            <person name="Jang H."/>
        </authorList>
    </citation>
    <scope>NUCLEOTIDE SEQUENCE [LARGE SCALE GENOMIC DNA]</scope>
</reference>
<feature type="region of interest" description="Disordered" evidence="9">
    <location>
        <begin position="239"/>
        <end position="258"/>
    </location>
</feature>
<protein>
    <submittedName>
        <fullName evidence="12">Pollen receptor-like kinase 3</fullName>
    </submittedName>
</protein>
<dbReference type="PANTHER" id="PTHR48007:SF29">
    <property type="entry name" value="POLLEN RECEPTOR-LIKE KINASE 3"/>
    <property type="match status" value="1"/>
</dbReference>
<evidence type="ECO:0000256" key="9">
    <source>
        <dbReference type="SAM" id="MobiDB-lite"/>
    </source>
</evidence>
<evidence type="ECO:0000259" key="11">
    <source>
        <dbReference type="PROSITE" id="PS50011"/>
    </source>
</evidence>
<feature type="transmembrane region" description="Helical" evidence="10">
    <location>
        <begin position="262"/>
        <end position="280"/>
    </location>
</feature>
<organism evidence="12 13">
    <name type="scientific">Abeliophyllum distichum</name>
    <dbReference type="NCBI Taxonomy" id="126358"/>
    <lineage>
        <taxon>Eukaryota</taxon>
        <taxon>Viridiplantae</taxon>
        <taxon>Streptophyta</taxon>
        <taxon>Embryophyta</taxon>
        <taxon>Tracheophyta</taxon>
        <taxon>Spermatophyta</taxon>
        <taxon>Magnoliopsida</taxon>
        <taxon>eudicotyledons</taxon>
        <taxon>Gunneridae</taxon>
        <taxon>Pentapetalae</taxon>
        <taxon>asterids</taxon>
        <taxon>lamiids</taxon>
        <taxon>Lamiales</taxon>
        <taxon>Oleaceae</taxon>
        <taxon>Forsythieae</taxon>
        <taxon>Abeliophyllum</taxon>
    </lineage>
</organism>
<evidence type="ECO:0000256" key="2">
    <source>
        <dbReference type="ARBA" id="ARBA00022614"/>
    </source>
</evidence>
<dbReference type="InterPro" id="IPR032675">
    <property type="entry name" value="LRR_dom_sf"/>
</dbReference>
<feature type="region of interest" description="Disordered" evidence="9">
    <location>
        <begin position="304"/>
        <end position="331"/>
    </location>
</feature>
<dbReference type="PANTHER" id="PTHR48007">
    <property type="entry name" value="LEUCINE-RICH REPEAT RECEPTOR-LIKE PROTEIN KINASE PXC1"/>
    <property type="match status" value="1"/>
</dbReference>
<dbReference type="Proteomes" id="UP001604336">
    <property type="component" value="Unassembled WGS sequence"/>
</dbReference>
<feature type="transmembrane region" description="Helical" evidence="10">
    <location>
        <begin position="6"/>
        <end position="26"/>
    </location>
</feature>
<proteinExistence type="predicted"/>
<dbReference type="InterPro" id="IPR001611">
    <property type="entry name" value="Leu-rich_rpt"/>
</dbReference>
<evidence type="ECO:0000256" key="6">
    <source>
        <dbReference type="ARBA" id="ARBA00022989"/>
    </source>
</evidence>
<evidence type="ECO:0000313" key="13">
    <source>
        <dbReference type="Proteomes" id="UP001604336"/>
    </source>
</evidence>
<dbReference type="InterPro" id="IPR000719">
    <property type="entry name" value="Prot_kinase_dom"/>
</dbReference>
<dbReference type="EMBL" id="JBFOLK010000002">
    <property type="protein sequence ID" value="KAL2532682.1"/>
    <property type="molecule type" value="Genomic_DNA"/>
</dbReference>
<feature type="compositionally biased region" description="Polar residues" evidence="9">
    <location>
        <begin position="312"/>
        <end position="322"/>
    </location>
</feature>
<dbReference type="InterPro" id="IPR046959">
    <property type="entry name" value="PRK1-6/SRF4-like"/>
</dbReference>
<keyword evidence="7 10" id="KW-0472">Membrane</keyword>
<evidence type="ECO:0000256" key="7">
    <source>
        <dbReference type="ARBA" id="ARBA00023136"/>
    </source>
</evidence>
<dbReference type="PROSITE" id="PS50011">
    <property type="entry name" value="PROTEIN_KINASE_DOM"/>
    <property type="match status" value="1"/>
</dbReference>
<dbReference type="SUPFAM" id="SSF56112">
    <property type="entry name" value="Protein kinase-like (PK-like)"/>
    <property type="match status" value="1"/>
</dbReference>
<keyword evidence="13" id="KW-1185">Reference proteome</keyword>
<dbReference type="GO" id="GO:0016020">
    <property type="term" value="C:membrane"/>
    <property type="evidence" value="ECO:0007669"/>
    <property type="project" value="UniProtKB-SubCell"/>
</dbReference>
<keyword evidence="2" id="KW-0433">Leucine-rich repeat</keyword>
<keyword evidence="4" id="KW-0732">Signal</keyword>
<evidence type="ECO:0000256" key="4">
    <source>
        <dbReference type="ARBA" id="ARBA00022729"/>
    </source>
</evidence>
<name>A0ABD1V5T7_9LAMI</name>
<evidence type="ECO:0000256" key="8">
    <source>
        <dbReference type="ARBA" id="ARBA00023180"/>
    </source>
</evidence>
<evidence type="ECO:0000313" key="12">
    <source>
        <dbReference type="EMBL" id="KAL2532682.1"/>
    </source>
</evidence>
<dbReference type="SUPFAM" id="SSF52058">
    <property type="entry name" value="L domain-like"/>
    <property type="match status" value="1"/>
</dbReference>
<evidence type="ECO:0000256" key="3">
    <source>
        <dbReference type="ARBA" id="ARBA00022692"/>
    </source>
</evidence>
<sequence length="712" mass="79107">MAAVHFLPSYFLIFIVVFCLYIPCLSNDGVTLYEFKEKLEESASLDSTWIKGTDPCHKKTEWIGVECSEGNVINLYLMNHGLSGDIRIDSLASLKGLRVISLENNSFSGPLPEFSRLTSLKSLYLADNDFSGEIASDFFSKMGSLKKLELARNKFSGRIPDSLGKLENLRVLFLQQNEFDGPIPSLAQQSLEKIDLSNNKLQGEIPPTMSRFGAKPFERNLELCGPILSKECKAVGESANEAPAEDKPNETKGSGSGSGAKWVVLSIVVALLVITIAFKGKRKEDDFQMLGKENLDEAVQVHIPSSMKKRNLSSTKGNNSMNSSRKGSQRGGKSVADLVVINEEKGIFGLPDLMKAAAEVLGSGGLGSAYKAVMENGVSVVVKRLRDVNKLSKETFDAEIRKLGTIRHQNILTPLAYHYRKEEKLLVSEFVAKGSLLYLLHGDRGISHGELNWPTRLKIIQGVGRGMGFLHNEFAQHELPHGNLKSSNILLSSNYEPLLNDYALYPLISNTQSVQQLFAYRTPEAVLYQQVSPKSDVFCLGIVILEIVTGKFPSQYLNNQKGGTDVVQWIRMAISENKVSELIDPEIANVSNSLEQMEKLLYIGADCTESDQEKRIVMMEAVKRLEEGVLKDELAYSETSVFVISLLFQSSPVLCYNPESSHTIHRNQSLVLLKPPPHSSHCRHQYIARMTIIFSLTTLHHRPWMLMSGIFA</sequence>
<dbReference type="InterPro" id="IPR011009">
    <property type="entry name" value="Kinase-like_dom_sf"/>
</dbReference>
<keyword evidence="5" id="KW-0677">Repeat</keyword>
<dbReference type="Gene3D" id="1.10.510.10">
    <property type="entry name" value="Transferase(Phosphotransferase) domain 1"/>
    <property type="match status" value="1"/>
</dbReference>
<feature type="domain" description="Protein kinase" evidence="11">
    <location>
        <begin position="355"/>
        <end position="630"/>
    </location>
</feature>
<comment type="caution">
    <text evidence="12">The sequence shown here is derived from an EMBL/GenBank/DDBJ whole genome shotgun (WGS) entry which is preliminary data.</text>
</comment>
<dbReference type="Pfam" id="PF08263">
    <property type="entry name" value="LRRNT_2"/>
    <property type="match status" value="1"/>
</dbReference>
<comment type="subcellular location">
    <subcellularLocation>
        <location evidence="1">Membrane</location>
        <topology evidence="1">Single-pass membrane protein</topology>
    </subcellularLocation>
</comment>
<dbReference type="FunFam" id="3.80.10.10:FF:000041">
    <property type="entry name" value="LRR receptor-like serine/threonine-protein kinase ERECTA"/>
    <property type="match status" value="1"/>
</dbReference>